<sequence length="434" mass="47113">MALRISQRGQGQHLSAQLRIALRSEPCAFAARLSNGSHTPLGSSSGLTRSFTLSFAFHAAKKAAKQAARPLKPTTQPPTPTAKQPLPPPTRPPPAGPRDSQPLNVLLQQRKGPLIGAGLAVLFISTYLSILVTSSLRSGPEKQPTCTACTTTPISAAAYDKSLDSEWMMGIASLRRKLATRARGHVLEVAVGTGRNLGYYDWSGLVPVEGEEGKMTAVEWRRSKDLETQPWGQDGKVVSFTGVDISPDMLGMTRDRLRENVPGLEKVIAKRRADPIPADGVAVDVLDGRVRLFVGDAEKPLPPPAVLAEGPMSGRRYDTVVQTFGLCSVTDPVGLLTNVASMVQPDTGRIILLEHGRGWIGWMNNLLDRFAGKHFEKYGCWWNRDIEQLVQEAAKTVPGLELVKLERPLMQYGTTLLIELRVGSQPVNGGVVRE</sequence>
<dbReference type="SUPFAM" id="SSF53335">
    <property type="entry name" value="S-adenosyl-L-methionine-dependent methyltransferases"/>
    <property type="match status" value="1"/>
</dbReference>
<keyword evidence="3" id="KW-0808">Transferase</keyword>
<name>A0AAJ0MD66_9PEZI</name>
<evidence type="ECO:0000256" key="1">
    <source>
        <dbReference type="SAM" id="MobiDB-lite"/>
    </source>
</evidence>
<reference evidence="3" key="2">
    <citation type="submission" date="2023-06" db="EMBL/GenBank/DDBJ databases">
        <authorList>
            <consortium name="Lawrence Berkeley National Laboratory"/>
            <person name="Haridas S."/>
            <person name="Hensen N."/>
            <person name="Bonometti L."/>
            <person name="Westerberg I."/>
            <person name="Brannstrom I.O."/>
            <person name="Guillou S."/>
            <person name="Cros-Aarteil S."/>
            <person name="Calhoun S."/>
            <person name="Kuo A."/>
            <person name="Mondo S."/>
            <person name="Pangilinan J."/>
            <person name="Riley R."/>
            <person name="Labutti K."/>
            <person name="Andreopoulos B."/>
            <person name="Lipzen A."/>
            <person name="Chen C."/>
            <person name="Yanf M."/>
            <person name="Daum C."/>
            <person name="Ng V."/>
            <person name="Clum A."/>
            <person name="Steindorff A."/>
            <person name="Ohm R."/>
            <person name="Martin F."/>
            <person name="Silar P."/>
            <person name="Natvig D."/>
            <person name="Lalanne C."/>
            <person name="Gautier V."/>
            <person name="Ament-Velasquez S.L."/>
            <person name="Kruys A."/>
            <person name="Hutchinson M.I."/>
            <person name="Powell A.J."/>
            <person name="Barry K."/>
            <person name="Miller A.N."/>
            <person name="Grigoriev I.V."/>
            <person name="Debuchy R."/>
            <person name="Gladieux P."/>
            <person name="Thoren M.H."/>
            <person name="Johannesson H."/>
        </authorList>
    </citation>
    <scope>NUCLEOTIDE SEQUENCE</scope>
    <source>
        <strain evidence="3">CBS 955.72</strain>
    </source>
</reference>
<accession>A0AAJ0MD66</accession>
<dbReference type="InterPro" id="IPR029063">
    <property type="entry name" value="SAM-dependent_MTases_sf"/>
</dbReference>
<feature type="compositionally biased region" description="Low complexity" evidence="1">
    <location>
        <begin position="65"/>
        <end position="74"/>
    </location>
</feature>
<reference evidence="3" key="1">
    <citation type="journal article" date="2023" name="Mol. Phylogenet. Evol.">
        <title>Genome-scale phylogeny and comparative genomics of the fungal order Sordariales.</title>
        <authorList>
            <person name="Hensen N."/>
            <person name="Bonometti L."/>
            <person name="Westerberg I."/>
            <person name="Brannstrom I.O."/>
            <person name="Guillou S."/>
            <person name="Cros-Aarteil S."/>
            <person name="Calhoun S."/>
            <person name="Haridas S."/>
            <person name="Kuo A."/>
            <person name="Mondo S."/>
            <person name="Pangilinan J."/>
            <person name="Riley R."/>
            <person name="LaButti K."/>
            <person name="Andreopoulos B."/>
            <person name="Lipzen A."/>
            <person name="Chen C."/>
            <person name="Yan M."/>
            <person name="Daum C."/>
            <person name="Ng V."/>
            <person name="Clum A."/>
            <person name="Steindorff A."/>
            <person name="Ohm R.A."/>
            <person name="Martin F."/>
            <person name="Silar P."/>
            <person name="Natvig D.O."/>
            <person name="Lalanne C."/>
            <person name="Gautier V."/>
            <person name="Ament-Velasquez S.L."/>
            <person name="Kruys A."/>
            <person name="Hutchinson M.I."/>
            <person name="Powell A.J."/>
            <person name="Barry K."/>
            <person name="Miller A.N."/>
            <person name="Grigoriev I.V."/>
            <person name="Debuchy R."/>
            <person name="Gladieux P."/>
            <person name="Hiltunen Thoren M."/>
            <person name="Johannesson H."/>
        </authorList>
    </citation>
    <scope>NUCLEOTIDE SEQUENCE</scope>
    <source>
        <strain evidence="3">CBS 955.72</strain>
    </source>
</reference>
<dbReference type="EMBL" id="JAUIQD010000005">
    <property type="protein sequence ID" value="KAK3349960.1"/>
    <property type="molecule type" value="Genomic_DNA"/>
</dbReference>
<organism evidence="3 4">
    <name type="scientific">Lasiosphaeria hispida</name>
    <dbReference type="NCBI Taxonomy" id="260671"/>
    <lineage>
        <taxon>Eukaryota</taxon>
        <taxon>Fungi</taxon>
        <taxon>Dikarya</taxon>
        <taxon>Ascomycota</taxon>
        <taxon>Pezizomycotina</taxon>
        <taxon>Sordariomycetes</taxon>
        <taxon>Sordariomycetidae</taxon>
        <taxon>Sordariales</taxon>
        <taxon>Lasiosphaeriaceae</taxon>
        <taxon>Lasiosphaeria</taxon>
    </lineage>
</organism>
<dbReference type="Pfam" id="PF13489">
    <property type="entry name" value="Methyltransf_23"/>
    <property type="match status" value="1"/>
</dbReference>
<gene>
    <name evidence="3" type="ORF">B0T25DRAFT_549371</name>
</gene>
<dbReference type="PANTHER" id="PTHR42912:SF83">
    <property type="entry name" value="METHYLTRANSFERASE TYPE 11 DOMAIN-CONTAINING PROTEIN"/>
    <property type="match status" value="1"/>
</dbReference>
<feature type="compositionally biased region" description="Pro residues" evidence="1">
    <location>
        <begin position="75"/>
        <end position="96"/>
    </location>
</feature>
<evidence type="ECO:0000313" key="4">
    <source>
        <dbReference type="Proteomes" id="UP001275084"/>
    </source>
</evidence>
<keyword evidence="3" id="KW-0489">Methyltransferase</keyword>
<keyword evidence="4" id="KW-1185">Reference proteome</keyword>
<keyword evidence="2" id="KW-0812">Transmembrane</keyword>
<proteinExistence type="predicted"/>
<dbReference type="Proteomes" id="UP001275084">
    <property type="component" value="Unassembled WGS sequence"/>
</dbReference>
<protein>
    <submittedName>
        <fullName evidence="3">S-adenosyl-L-methionine-dependent methyltransferase</fullName>
    </submittedName>
</protein>
<keyword evidence="2" id="KW-0472">Membrane</keyword>
<feature type="region of interest" description="Disordered" evidence="1">
    <location>
        <begin position="65"/>
        <end position="102"/>
    </location>
</feature>
<dbReference type="InterPro" id="IPR050508">
    <property type="entry name" value="Methyltransf_Superfamily"/>
</dbReference>
<comment type="caution">
    <text evidence="3">The sequence shown here is derived from an EMBL/GenBank/DDBJ whole genome shotgun (WGS) entry which is preliminary data.</text>
</comment>
<evidence type="ECO:0000313" key="3">
    <source>
        <dbReference type="EMBL" id="KAK3349960.1"/>
    </source>
</evidence>
<dbReference type="GO" id="GO:0032259">
    <property type="term" value="P:methylation"/>
    <property type="evidence" value="ECO:0007669"/>
    <property type="project" value="UniProtKB-KW"/>
</dbReference>
<dbReference type="GO" id="GO:0008168">
    <property type="term" value="F:methyltransferase activity"/>
    <property type="evidence" value="ECO:0007669"/>
    <property type="project" value="UniProtKB-KW"/>
</dbReference>
<dbReference type="AlphaFoldDB" id="A0AAJ0MD66"/>
<evidence type="ECO:0000256" key="2">
    <source>
        <dbReference type="SAM" id="Phobius"/>
    </source>
</evidence>
<dbReference type="Gene3D" id="3.40.50.150">
    <property type="entry name" value="Vaccinia Virus protein VP39"/>
    <property type="match status" value="1"/>
</dbReference>
<feature type="transmembrane region" description="Helical" evidence="2">
    <location>
        <begin position="114"/>
        <end position="136"/>
    </location>
</feature>
<keyword evidence="2" id="KW-1133">Transmembrane helix</keyword>
<dbReference type="PANTHER" id="PTHR42912">
    <property type="entry name" value="METHYLTRANSFERASE"/>
    <property type="match status" value="1"/>
</dbReference>